<keyword evidence="2" id="KW-0472">Membrane</keyword>
<sequence>MAATSDREYEIVVFGATGFTGKLTSEHVVTHLPTDLKWAVAGRSEGKLQQLVKELQASNPDRLAPGVETATLDKESLKRLAAKTKVLVSTVGPYHLYGEAVVAACAEGGTHYLDVTGESPWVLDMIRKYDSIAKANNAIIIPQIGIESAPADLLAWSMVTHARRTLSSGIKELVYSVYDMKGAPSGGTLATAFGIFDAYSFKQIMDAGKPFSLSTIPAPPQASTSAPLAQRLLGVRTVRDLGTLTTSLQGGADATIVHRSWSLFDQGKYYGPGFIFSPYVHVRNFLTGIMVHAAIVFGTLFLLLSPVRWLLKKLVYQPGQGPSKQDSKHDHLEYRALATVDSEADPSDPKRITARMRWEGDLYYLTGVFLAEGAITLARDETFRAREIGGGLLTPATLGAPFLERLQKAGLVVDVRVMP</sequence>
<dbReference type="PANTHER" id="PTHR12286:SF5">
    <property type="entry name" value="SACCHAROPINE DEHYDROGENASE-LIKE OXIDOREDUCTASE"/>
    <property type="match status" value="1"/>
</dbReference>
<proteinExistence type="inferred from homology"/>
<dbReference type="Gene3D" id="3.40.50.720">
    <property type="entry name" value="NAD(P)-binding Rossmann-like Domain"/>
    <property type="match status" value="1"/>
</dbReference>
<feature type="transmembrane region" description="Helical" evidence="2">
    <location>
        <begin position="285"/>
        <end position="304"/>
    </location>
</feature>
<comment type="caution">
    <text evidence="4">The sequence shown here is derived from an EMBL/GenBank/DDBJ whole genome shotgun (WGS) entry which is preliminary data.</text>
</comment>
<gene>
    <name evidence="4" type="ORF">AAFC00_003992</name>
</gene>
<dbReference type="SUPFAM" id="SSF51735">
    <property type="entry name" value="NAD(P)-binding Rossmann-fold domains"/>
    <property type="match status" value="1"/>
</dbReference>
<dbReference type="Pfam" id="PF03435">
    <property type="entry name" value="Sacchrp_dh_NADP"/>
    <property type="match status" value="1"/>
</dbReference>
<reference evidence="4 5" key="1">
    <citation type="submission" date="2024-07" db="EMBL/GenBank/DDBJ databases">
        <title>Draft sequence of the Neodothiora populina.</title>
        <authorList>
            <person name="Drown D.D."/>
            <person name="Schuette U.S."/>
            <person name="Buechlein A.B."/>
            <person name="Rusch D.R."/>
            <person name="Winton L.W."/>
            <person name="Adams G.A."/>
        </authorList>
    </citation>
    <scope>NUCLEOTIDE SEQUENCE [LARGE SCALE GENOMIC DNA]</scope>
    <source>
        <strain evidence="4 5">CPC 39397</strain>
    </source>
</reference>
<evidence type="ECO:0000256" key="2">
    <source>
        <dbReference type="SAM" id="Phobius"/>
    </source>
</evidence>
<protein>
    <recommendedName>
        <fullName evidence="3">Saccharopine dehydrogenase NADP binding domain-containing protein</fullName>
    </recommendedName>
</protein>
<keyword evidence="2" id="KW-0812">Transmembrane</keyword>
<dbReference type="InterPro" id="IPR051276">
    <property type="entry name" value="Saccharopine_DH-like_oxidrdct"/>
</dbReference>
<organism evidence="4 5">
    <name type="scientific">Neodothiora populina</name>
    <dbReference type="NCBI Taxonomy" id="2781224"/>
    <lineage>
        <taxon>Eukaryota</taxon>
        <taxon>Fungi</taxon>
        <taxon>Dikarya</taxon>
        <taxon>Ascomycota</taxon>
        <taxon>Pezizomycotina</taxon>
        <taxon>Dothideomycetes</taxon>
        <taxon>Dothideomycetidae</taxon>
        <taxon>Dothideales</taxon>
        <taxon>Dothioraceae</taxon>
        <taxon>Neodothiora</taxon>
    </lineage>
</organism>
<evidence type="ECO:0000259" key="3">
    <source>
        <dbReference type="Pfam" id="PF03435"/>
    </source>
</evidence>
<dbReference type="PANTHER" id="PTHR12286">
    <property type="entry name" value="SACCHAROPINE DEHYDROGENASE-LIKE OXIDOREDUCTASE"/>
    <property type="match status" value="1"/>
</dbReference>
<dbReference type="EMBL" id="JBFMKM010000005">
    <property type="protein sequence ID" value="KAL1305831.1"/>
    <property type="molecule type" value="Genomic_DNA"/>
</dbReference>
<feature type="domain" description="Saccharopine dehydrogenase NADP binding" evidence="3">
    <location>
        <begin position="11"/>
        <end position="140"/>
    </location>
</feature>
<dbReference type="RefSeq" id="XP_069202104.1">
    <property type="nucleotide sequence ID" value="XM_069343552.1"/>
</dbReference>
<evidence type="ECO:0000256" key="1">
    <source>
        <dbReference type="ARBA" id="ARBA00038048"/>
    </source>
</evidence>
<dbReference type="Proteomes" id="UP001562354">
    <property type="component" value="Unassembled WGS sequence"/>
</dbReference>
<dbReference type="GeneID" id="95977692"/>
<keyword evidence="2" id="KW-1133">Transmembrane helix</keyword>
<name>A0ABR3PI65_9PEZI</name>
<comment type="similarity">
    <text evidence="1">Belongs to the saccharopine dehydrogenase family.</text>
</comment>
<evidence type="ECO:0000313" key="5">
    <source>
        <dbReference type="Proteomes" id="UP001562354"/>
    </source>
</evidence>
<evidence type="ECO:0000313" key="4">
    <source>
        <dbReference type="EMBL" id="KAL1305831.1"/>
    </source>
</evidence>
<dbReference type="InterPro" id="IPR005097">
    <property type="entry name" value="Sacchrp_dh_NADP-bd"/>
</dbReference>
<dbReference type="InterPro" id="IPR036291">
    <property type="entry name" value="NAD(P)-bd_dom_sf"/>
</dbReference>
<accession>A0ABR3PI65</accession>
<keyword evidence="5" id="KW-1185">Reference proteome</keyword>